<keyword evidence="2" id="KW-1185">Reference proteome</keyword>
<dbReference type="InterPro" id="IPR006748">
    <property type="entry name" value="NH2Glyco/OHUrea_AB-resist_kin"/>
</dbReference>
<comment type="caution">
    <text evidence="1">The sequence shown here is derived from an EMBL/GenBank/DDBJ whole genome shotgun (WGS) entry which is preliminary data.</text>
</comment>
<organism evidence="1 2">
    <name type="scientific">Rhizobium viscosum</name>
    <name type="common">Arthrobacter viscosus</name>
    <dbReference type="NCBI Taxonomy" id="1673"/>
    <lineage>
        <taxon>Bacteria</taxon>
        <taxon>Pseudomonadati</taxon>
        <taxon>Pseudomonadota</taxon>
        <taxon>Alphaproteobacteria</taxon>
        <taxon>Hyphomicrobiales</taxon>
        <taxon>Rhizobiaceae</taxon>
        <taxon>Rhizobium/Agrobacterium group</taxon>
        <taxon>Rhizobium</taxon>
    </lineage>
</organism>
<evidence type="ECO:0000313" key="1">
    <source>
        <dbReference type="EMBL" id="MBE1506004.1"/>
    </source>
</evidence>
<keyword evidence="1" id="KW-0808">Transferase</keyword>
<dbReference type="Pfam" id="PF04655">
    <property type="entry name" value="APH_6_hur"/>
    <property type="match status" value="1"/>
</dbReference>
<dbReference type="RefSeq" id="WP_192729773.1">
    <property type="nucleotide sequence ID" value="NZ_BAAAVL010000005.1"/>
</dbReference>
<protein>
    <submittedName>
        <fullName evidence="1">Streptomycin 6-kinase</fullName>
        <ecNumber evidence="1">2.7.1.72</ecNumber>
    </submittedName>
</protein>
<dbReference type="GO" id="GO:0050300">
    <property type="term" value="F:aminoglycoside 6-kinase activity"/>
    <property type="evidence" value="ECO:0007669"/>
    <property type="project" value="UniProtKB-EC"/>
</dbReference>
<dbReference type="SUPFAM" id="SSF56112">
    <property type="entry name" value="Protein kinase-like (PK-like)"/>
    <property type="match status" value="1"/>
</dbReference>
<gene>
    <name evidence="1" type="ORF">H4W29_003185</name>
</gene>
<dbReference type="Proteomes" id="UP000620262">
    <property type="component" value="Unassembled WGS sequence"/>
</dbReference>
<accession>A0ABR9IS35</accession>
<sequence length="265" mass="29780">MFSPYLERWSLTADGEPIITHSSRLLPVIWRSKPAMLKVATDSSEREGALLMKWWDGDGAARVYAQEDDAVLLERATDKRSLLHMAMNGEDDEASRIMLRTAAKLHAPRPTPLHDSTPLKRWFRDLEPAALTHGATFADCWKTASALLAEPQQLSILHGDIHHRNILDFGERGWLAIDPKRLWGERGFDFANIFANEDLPTITDPARLKRQVAIVSEEADIEPTRLLKWIAAYSGLSAAWFLEDDDHVSAEKPLTVARIALAELA</sequence>
<reference evidence="1 2" key="1">
    <citation type="submission" date="2020-10" db="EMBL/GenBank/DDBJ databases">
        <title>Sequencing the genomes of 1000 actinobacteria strains.</title>
        <authorList>
            <person name="Klenk H.-P."/>
        </authorList>
    </citation>
    <scope>NUCLEOTIDE SEQUENCE [LARGE SCALE GENOMIC DNA]</scope>
    <source>
        <strain evidence="1 2">DSM 7307</strain>
    </source>
</reference>
<proteinExistence type="predicted"/>
<dbReference type="EC" id="2.7.1.72" evidence="1"/>
<evidence type="ECO:0000313" key="2">
    <source>
        <dbReference type="Proteomes" id="UP000620262"/>
    </source>
</evidence>
<dbReference type="EMBL" id="JADBEC010000001">
    <property type="protein sequence ID" value="MBE1506004.1"/>
    <property type="molecule type" value="Genomic_DNA"/>
</dbReference>
<dbReference type="InterPro" id="IPR011009">
    <property type="entry name" value="Kinase-like_dom_sf"/>
</dbReference>
<name>A0ABR9IS35_RHIVS</name>